<protein>
    <submittedName>
        <fullName evidence="1">Uncharacterized protein</fullName>
    </submittedName>
</protein>
<name>A0A1E5TEN3_9FLAO</name>
<dbReference type="InterPro" id="IPR041408">
    <property type="entry name" value="Hcp_Tssd"/>
</dbReference>
<keyword evidence="2" id="KW-1185">Reference proteome</keyword>
<comment type="caution">
    <text evidence="1">The sequence shown here is derived from an EMBL/GenBank/DDBJ whole genome shotgun (WGS) entry which is preliminary data.</text>
</comment>
<sequence>MTLAKLYINGQERELFYVKTKYNRKTRDNGKPKSEVMGGLITGRFISQADDDIFLRWMTKESEDNTWEEVDKMQDGEIHFYDNGYDYPPTKIWIIKDSHLIAYKETFHNDGEKPMQVEFVISAAIQDYGALLVKRWNVSFVPEGEETVYKQTQNSNIIISDVYYEDLNGKVIYNPVIGTEIYIVIKSQNILGKKTTIDLSDKKKDFIYKEQVLENDILKNITINNDIQKERLTVIAQNH</sequence>
<dbReference type="Pfam" id="PF17642">
    <property type="entry name" value="TssD"/>
    <property type="match status" value="1"/>
</dbReference>
<reference evidence="1 2" key="1">
    <citation type="submission" date="2016-05" db="EMBL/GenBank/DDBJ databases">
        <title>Draft Genome Sequence of Algibacter sp. Strain SK-16 Isolated from the Surface Water of Aburatsubo Inlet.</title>
        <authorList>
            <person name="Wong S.-K."/>
            <person name="Yoshizawa S."/>
            <person name="Nakajima Y."/>
            <person name="Ogura Y."/>
            <person name="Tetsuya H."/>
            <person name="Hamasaki K."/>
        </authorList>
    </citation>
    <scope>NUCLEOTIDE SEQUENCE [LARGE SCALE GENOMIC DNA]</scope>
    <source>
        <strain evidence="1 2">SK-16</strain>
    </source>
</reference>
<dbReference type="Proteomes" id="UP000095713">
    <property type="component" value="Unassembled WGS sequence"/>
</dbReference>
<dbReference type="RefSeq" id="WP_069828481.1">
    <property type="nucleotide sequence ID" value="NZ_MDJD01000006.1"/>
</dbReference>
<dbReference type="EMBL" id="MDJD01000006">
    <property type="protein sequence ID" value="OEK09821.1"/>
    <property type="molecule type" value="Genomic_DNA"/>
</dbReference>
<dbReference type="STRING" id="1849968.A8C32_09935"/>
<evidence type="ECO:0000313" key="1">
    <source>
        <dbReference type="EMBL" id="OEK09821.1"/>
    </source>
</evidence>
<evidence type="ECO:0000313" key="2">
    <source>
        <dbReference type="Proteomes" id="UP000095713"/>
    </source>
</evidence>
<accession>A0A1E5TEN3</accession>
<organism evidence="1 2">
    <name type="scientific">Flavivirga aquatica</name>
    <dbReference type="NCBI Taxonomy" id="1849968"/>
    <lineage>
        <taxon>Bacteria</taxon>
        <taxon>Pseudomonadati</taxon>
        <taxon>Bacteroidota</taxon>
        <taxon>Flavobacteriia</taxon>
        <taxon>Flavobacteriales</taxon>
        <taxon>Flavobacteriaceae</taxon>
        <taxon>Flavivirga</taxon>
    </lineage>
</organism>
<gene>
    <name evidence="1" type="ORF">A8C32_09935</name>
</gene>
<dbReference type="AlphaFoldDB" id="A0A1E5TEN3"/>
<dbReference type="OrthoDB" id="1185179at2"/>
<proteinExistence type="predicted"/>
<dbReference type="GO" id="GO:0033104">
    <property type="term" value="C:type VI protein secretion system complex"/>
    <property type="evidence" value="ECO:0007669"/>
    <property type="project" value="InterPro"/>
</dbReference>